<accession>A0A2K2D8I4</accession>
<name>A0A2K2D8I4_BRADI</name>
<evidence type="ECO:0000313" key="3">
    <source>
        <dbReference type="EMBL" id="PNT70589.1"/>
    </source>
</evidence>
<dbReference type="EnsemblPlants" id="PNT70589">
    <property type="protein sequence ID" value="PNT70589"/>
    <property type="gene ID" value="BRADI_2g13833v3"/>
</dbReference>
<feature type="region of interest" description="Disordered" evidence="2">
    <location>
        <begin position="446"/>
        <end position="477"/>
    </location>
</feature>
<feature type="compositionally biased region" description="Basic and acidic residues" evidence="2">
    <location>
        <begin position="63"/>
        <end position="81"/>
    </location>
</feature>
<dbReference type="EnsemblPlants" id="PNT70591">
    <property type="protein sequence ID" value="PNT70591"/>
    <property type="gene ID" value="BRADI_2g13833v3"/>
</dbReference>
<evidence type="ECO:0000256" key="1">
    <source>
        <dbReference type="SAM" id="Coils"/>
    </source>
</evidence>
<proteinExistence type="predicted"/>
<feature type="region of interest" description="Disordered" evidence="2">
    <location>
        <begin position="49"/>
        <end position="120"/>
    </location>
</feature>
<dbReference type="EMBL" id="CM000881">
    <property type="protein sequence ID" value="PNT70589.1"/>
    <property type="molecule type" value="Genomic_DNA"/>
</dbReference>
<dbReference type="Gramene" id="PNT70591">
    <property type="protein sequence ID" value="PNT70591"/>
    <property type="gene ID" value="BRADI_2g13833v3"/>
</dbReference>
<reference evidence="3" key="2">
    <citation type="submission" date="2017-06" db="EMBL/GenBank/DDBJ databases">
        <title>WGS assembly of Brachypodium distachyon.</title>
        <authorList>
            <consortium name="The International Brachypodium Initiative"/>
            <person name="Lucas S."/>
            <person name="Harmon-Smith M."/>
            <person name="Lail K."/>
            <person name="Tice H."/>
            <person name="Grimwood J."/>
            <person name="Bruce D."/>
            <person name="Barry K."/>
            <person name="Shu S."/>
            <person name="Lindquist E."/>
            <person name="Wang M."/>
            <person name="Pitluck S."/>
            <person name="Vogel J.P."/>
            <person name="Garvin D.F."/>
            <person name="Mockler T.C."/>
            <person name="Schmutz J."/>
            <person name="Rokhsar D."/>
            <person name="Bevan M.W."/>
        </authorList>
    </citation>
    <scope>NUCLEOTIDE SEQUENCE</scope>
    <source>
        <strain evidence="3">Bd21</strain>
    </source>
</reference>
<feature type="compositionally biased region" description="Polar residues" evidence="2">
    <location>
        <begin position="268"/>
        <end position="288"/>
    </location>
</feature>
<dbReference type="PANTHER" id="PTHR33144">
    <property type="entry name" value="OS10G0409366 PROTEIN-RELATED"/>
    <property type="match status" value="1"/>
</dbReference>
<dbReference type="AlphaFoldDB" id="A0A2K2D8I4"/>
<evidence type="ECO:0000313" key="5">
    <source>
        <dbReference type="Proteomes" id="UP000008810"/>
    </source>
</evidence>
<evidence type="ECO:0008006" key="6">
    <source>
        <dbReference type="Google" id="ProtNLM"/>
    </source>
</evidence>
<dbReference type="OrthoDB" id="688401at2759"/>
<reference evidence="4" key="3">
    <citation type="submission" date="2018-08" db="UniProtKB">
        <authorList>
            <consortium name="EnsemblPlants"/>
        </authorList>
    </citation>
    <scope>IDENTIFICATION</scope>
    <source>
        <strain evidence="4">cv. Bd21</strain>
    </source>
</reference>
<protein>
    <recommendedName>
        <fullName evidence="6">Transposase Tnp1/En/Spm-like domain-containing protein</fullName>
    </recommendedName>
</protein>
<sequence length="537" mass="61125">MIGSQPRRLNEINSKLPLLDLTPEEKYSYYIIQEAKKRGIYYEELEKSRVYDDEFDEPEECDDRVNGDDSEGHSSYGHENEATESDESYESDPDVGQMDMDEIQPMPSLTTKTNKKKGRGPTELKRLWREYDPNNKINLQFNHLGQPCGLKTCKLTNFIGSLVKGKEISLAHINWSKVPKSEKDKLWSTAKAFFNIDDSFKPWVLRSASKKWKDFKAVFKSKYYKSELSTRQSIANATHLDGDQHRIPTRQWAWLVRYWKTDKAKVMSQKNKSTRESQQNGTHSTGSRSFAVVHNQMEINEGRRVGRAELYCVTHTNKKGKPVDDYSASKIDEIQNRLKANPSLIGEEAHEGDLYSSIFPRTSRTHGLGLIVGGKGKLLDQVVAALQESKEENRELRRVVDNLQAKSERMEEQCNEMRAFFLTFQEQGHQPGQQEGTNLEHVSKVKDVSEKNLSSQQQPGNQNTSHEPVAKKQQAMAKDLPTTNQVFDSHILNGEVTASKMKRSYKQIQSEAEIIKCGMEVGLTSPNSAQVVALGTI</sequence>
<dbReference type="PANTHER" id="PTHR33144:SF50">
    <property type="entry name" value="OS03G0714750 PROTEIN"/>
    <property type="match status" value="1"/>
</dbReference>
<dbReference type="RefSeq" id="XP_024314258.1">
    <property type="nucleotide sequence ID" value="XM_024458490.1"/>
</dbReference>
<dbReference type="Pfam" id="PF03004">
    <property type="entry name" value="Transposase_24"/>
    <property type="match status" value="1"/>
</dbReference>
<gene>
    <name evidence="4" type="primary">LOC100840408</name>
    <name evidence="3" type="ORF">BRADI_2g13833v3</name>
</gene>
<feature type="coiled-coil region" evidence="1">
    <location>
        <begin position="379"/>
        <end position="420"/>
    </location>
</feature>
<evidence type="ECO:0000313" key="4">
    <source>
        <dbReference type="EnsemblPlants" id="PNT70589"/>
    </source>
</evidence>
<feature type="compositionally biased region" description="Acidic residues" evidence="2">
    <location>
        <begin position="53"/>
        <end position="62"/>
    </location>
</feature>
<dbReference type="ExpressionAtlas" id="A0A2K2D8I4">
    <property type="expression patterns" value="differential"/>
</dbReference>
<keyword evidence="1" id="KW-0175">Coiled coil</keyword>
<dbReference type="InterPro" id="IPR004252">
    <property type="entry name" value="Probable_transposase_24"/>
</dbReference>
<dbReference type="GeneID" id="100840408"/>
<keyword evidence="5" id="KW-1185">Reference proteome</keyword>
<organism evidence="3">
    <name type="scientific">Brachypodium distachyon</name>
    <name type="common">Purple false brome</name>
    <name type="synonym">Trachynia distachya</name>
    <dbReference type="NCBI Taxonomy" id="15368"/>
    <lineage>
        <taxon>Eukaryota</taxon>
        <taxon>Viridiplantae</taxon>
        <taxon>Streptophyta</taxon>
        <taxon>Embryophyta</taxon>
        <taxon>Tracheophyta</taxon>
        <taxon>Spermatophyta</taxon>
        <taxon>Magnoliopsida</taxon>
        <taxon>Liliopsida</taxon>
        <taxon>Poales</taxon>
        <taxon>Poaceae</taxon>
        <taxon>BOP clade</taxon>
        <taxon>Pooideae</taxon>
        <taxon>Stipodae</taxon>
        <taxon>Brachypodieae</taxon>
        <taxon>Brachypodium</taxon>
    </lineage>
</organism>
<dbReference type="Gramene" id="PNT70589">
    <property type="protein sequence ID" value="PNT70589"/>
    <property type="gene ID" value="BRADI_2g13833v3"/>
</dbReference>
<dbReference type="EnsemblPlants" id="PNT70590">
    <property type="protein sequence ID" value="PNT70590"/>
    <property type="gene ID" value="BRADI_2g13833v3"/>
</dbReference>
<feature type="compositionally biased region" description="Acidic residues" evidence="2">
    <location>
        <begin position="82"/>
        <end position="93"/>
    </location>
</feature>
<feature type="compositionally biased region" description="Polar residues" evidence="2">
    <location>
        <begin position="451"/>
        <end position="466"/>
    </location>
</feature>
<dbReference type="EMBL" id="CM000881">
    <property type="protein sequence ID" value="PNT70591.1"/>
    <property type="molecule type" value="Genomic_DNA"/>
</dbReference>
<dbReference type="Gramene" id="PNT70590">
    <property type="protein sequence ID" value="PNT70590"/>
    <property type="gene ID" value="BRADI_2g13833v3"/>
</dbReference>
<reference evidence="3 4" key="1">
    <citation type="journal article" date="2010" name="Nature">
        <title>Genome sequencing and analysis of the model grass Brachypodium distachyon.</title>
        <authorList>
            <consortium name="International Brachypodium Initiative"/>
        </authorList>
    </citation>
    <scope>NUCLEOTIDE SEQUENCE [LARGE SCALE GENOMIC DNA]</scope>
    <source>
        <strain evidence="3">Bd21</strain>
        <strain evidence="4">cv. Bd21</strain>
    </source>
</reference>
<evidence type="ECO:0000256" key="2">
    <source>
        <dbReference type="SAM" id="MobiDB-lite"/>
    </source>
</evidence>
<dbReference type="Proteomes" id="UP000008810">
    <property type="component" value="Chromosome 2"/>
</dbReference>
<feature type="region of interest" description="Disordered" evidence="2">
    <location>
        <begin position="267"/>
        <end position="288"/>
    </location>
</feature>
<dbReference type="EMBL" id="CM000881">
    <property type="protein sequence ID" value="PNT70590.1"/>
    <property type="molecule type" value="Genomic_DNA"/>
</dbReference>